<dbReference type="PROSITE" id="PS00028">
    <property type="entry name" value="ZINC_FINGER_C2H2_1"/>
    <property type="match status" value="1"/>
</dbReference>
<dbReference type="EMBL" id="JAWXYG010000006">
    <property type="protein sequence ID" value="KAK4270361.1"/>
    <property type="molecule type" value="Genomic_DNA"/>
</dbReference>
<dbReference type="PANTHER" id="PTHR45801">
    <property type="entry name" value="OS07G0101800 PROTEIN"/>
    <property type="match status" value="1"/>
</dbReference>
<protein>
    <recommendedName>
        <fullName evidence="10">C2H2-type domain-containing protein</fullName>
    </recommendedName>
</protein>
<proteinExistence type="predicted"/>
<dbReference type="PANTHER" id="PTHR45801:SF111">
    <property type="entry name" value="C2H2 AND C2HC ZINC FINGERS SUPERFAMILY PROTEIN"/>
    <property type="match status" value="1"/>
</dbReference>
<dbReference type="Gene3D" id="3.30.160.60">
    <property type="entry name" value="Classic Zinc Finger"/>
    <property type="match status" value="1"/>
</dbReference>
<dbReference type="Proteomes" id="UP001293593">
    <property type="component" value="Unassembled WGS sequence"/>
</dbReference>
<accession>A0AAE1JK27</accession>
<comment type="subcellular location">
    <subcellularLocation>
        <location evidence="1">Nucleus</location>
    </subcellularLocation>
</comment>
<evidence type="ECO:0000256" key="6">
    <source>
        <dbReference type="ARBA" id="ARBA00023163"/>
    </source>
</evidence>
<dbReference type="InterPro" id="IPR013087">
    <property type="entry name" value="Znf_C2H2_type"/>
</dbReference>
<gene>
    <name evidence="11" type="ORF">QN277_023403</name>
</gene>
<name>A0AAE1JK27_9FABA</name>
<feature type="region of interest" description="Disordered" evidence="9">
    <location>
        <begin position="56"/>
        <end position="87"/>
    </location>
</feature>
<evidence type="ECO:0000256" key="1">
    <source>
        <dbReference type="ARBA" id="ARBA00004123"/>
    </source>
</evidence>
<evidence type="ECO:0000313" key="11">
    <source>
        <dbReference type="EMBL" id="KAK4270361.1"/>
    </source>
</evidence>
<evidence type="ECO:0000256" key="3">
    <source>
        <dbReference type="ARBA" id="ARBA00022771"/>
    </source>
</evidence>
<keyword evidence="6" id="KW-0804">Transcription</keyword>
<sequence length="140" mass="16218">MEFGLKNKDKSERIRWGYSSEEATQVRSYTCAFCQKGFSNAQALGGHMNIHRRDRARLRQQYSLDTNPNNDLHHQNPDDDINHKKPSIFPEAKVNMGISSEISSQLPIFFGVEEKMELDLELRLGPEPVKQTPPILRRFF</sequence>
<organism evidence="11 12">
    <name type="scientific">Acacia crassicarpa</name>
    <name type="common">northern wattle</name>
    <dbReference type="NCBI Taxonomy" id="499986"/>
    <lineage>
        <taxon>Eukaryota</taxon>
        <taxon>Viridiplantae</taxon>
        <taxon>Streptophyta</taxon>
        <taxon>Embryophyta</taxon>
        <taxon>Tracheophyta</taxon>
        <taxon>Spermatophyta</taxon>
        <taxon>Magnoliopsida</taxon>
        <taxon>eudicotyledons</taxon>
        <taxon>Gunneridae</taxon>
        <taxon>Pentapetalae</taxon>
        <taxon>rosids</taxon>
        <taxon>fabids</taxon>
        <taxon>Fabales</taxon>
        <taxon>Fabaceae</taxon>
        <taxon>Caesalpinioideae</taxon>
        <taxon>mimosoid clade</taxon>
        <taxon>Acacieae</taxon>
        <taxon>Acacia</taxon>
    </lineage>
</organism>
<reference evidence="11" key="1">
    <citation type="submission" date="2023-10" db="EMBL/GenBank/DDBJ databases">
        <title>Chromosome-level genome of the transformable northern wattle, Acacia crassicarpa.</title>
        <authorList>
            <person name="Massaro I."/>
            <person name="Sinha N.R."/>
            <person name="Poethig S."/>
            <person name="Leichty A.R."/>
        </authorList>
    </citation>
    <scope>NUCLEOTIDE SEQUENCE</scope>
    <source>
        <strain evidence="11">Acra3RX</strain>
        <tissue evidence="11">Leaf</tissue>
    </source>
</reference>
<dbReference type="SUPFAM" id="SSF57667">
    <property type="entry name" value="beta-beta-alpha zinc fingers"/>
    <property type="match status" value="1"/>
</dbReference>
<comment type="caution">
    <text evidence="11">The sequence shown here is derived from an EMBL/GenBank/DDBJ whole genome shotgun (WGS) entry which is preliminary data.</text>
</comment>
<dbReference type="PROSITE" id="PS50157">
    <property type="entry name" value="ZINC_FINGER_C2H2_2"/>
    <property type="match status" value="1"/>
</dbReference>
<feature type="compositionally biased region" description="Basic and acidic residues" evidence="9">
    <location>
        <begin position="71"/>
        <end position="83"/>
    </location>
</feature>
<evidence type="ECO:0000259" key="10">
    <source>
        <dbReference type="PROSITE" id="PS50157"/>
    </source>
</evidence>
<evidence type="ECO:0000256" key="7">
    <source>
        <dbReference type="ARBA" id="ARBA00023242"/>
    </source>
</evidence>
<keyword evidence="3 8" id="KW-0863">Zinc-finger</keyword>
<dbReference type="InterPro" id="IPR052426">
    <property type="entry name" value="Plant_dev_regulator"/>
</dbReference>
<feature type="domain" description="C2H2-type" evidence="10">
    <location>
        <begin position="29"/>
        <end position="56"/>
    </location>
</feature>
<dbReference type="GO" id="GO:0005634">
    <property type="term" value="C:nucleus"/>
    <property type="evidence" value="ECO:0007669"/>
    <property type="project" value="UniProtKB-SubCell"/>
</dbReference>
<evidence type="ECO:0000256" key="5">
    <source>
        <dbReference type="ARBA" id="ARBA00023015"/>
    </source>
</evidence>
<keyword evidence="12" id="KW-1185">Reference proteome</keyword>
<dbReference type="GO" id="GO:0008270">
    <property type="term" value="F:zinc ion binding"/>
    <property type="evidence" value="ECO:0007669"/>
    <property type="project" value="UniProtKB-KW"/>
</dbReference>
<keyword evidence="5" id="KW-0805">Transcription regulation</keyword>
<evidence type="ECO:0000256" key="8">
    <source>
        <dbReference type="PROSITE-ProRule" id="PRU00042"/>
    </source>
</evidence>
<dbReference type="InterPro" id="IPR036236">
    <property type="entry name" value="Znf_C2H2_sf"/>
</dbReference>
<evidence type="ECO:0000313" key="12">
    <source>
        <dbReference type="Proteomes" id="UP001293593"/>
    </source>
</evidence>
<keyword evidence="7" id="KW-0539">Nucleus</keyword>
<evidence type="ECO:0000256" key="2">
    <source>
        <dbReference type="ARBA" id="ARBA00022723"/>
    </source>
</evidence>
<keyword evidence="4" id="KW-0862">Zinc</keyword>
<keyword evidence="2" id="KW-0479">Metal-binding</keyword>
<evidence type="ECO:0000256" key="4">
    <source>
        <dbReference type="ARBA" id="ARBA00022833"/>
    </source>
</evidence>
<feature type="compositionally biased region" description="Polar residues" evidence="9">
    <location>
        <begin position="60"/>
        <end position="70"/>
    </location>
</feature>
<evidence type="ECO:0000256" key="9">
    <source>
        <dbReference type="SAM" id="MobiDB-lite"/>
    </source>
</evidence>
<dbReference type="AlphaFoldDB" id="A0AAE1JK27"/>